<dbReference type="RefSeq" id="WP_146913680.1">
    <property type="nucleotide sequence ID" value="NZ_CP042344.1"/>
</dbReference>
<evidence type="ECO:0000313" key="1">
    <source>
        <dbReference type="EMBL" id="QEA14099.1"/>
    </source>
</evidence>
<proteinExistence type="predicted"/>
<organism evidence="1 2">
    <name type="scientific">Comamonas flocculans</name>
    <dbReference type="NCBI Taxonomy" id="2597701"/>
    <lineage>
        <taxon>Bacteria</taxon>
        <taxon>Pseudomonadati</taxon>
        <taxon>Pseudomonadota</taxon>
        <taxon>Betaproteobacteria</taxon>
        <taxon>Burkholderiales</taxon>
        <taxon>Comamonadaceae</taxon>
        <taxon>Comamonas</taxon>
    </lineage>
</organism>
<dbReference type="NCBIfam" id="TIGR02574">
    <property type="entry name" value="stabl_TIGR02574"/>
    <property type="match status" value="1"/>
</dbReference>
<evidence type="ECO:0000313" key="2">
    <source>
        <dbReference type="Proteomes" id="UP000321199"/>
    </source>
</evidence>
<gene>
    <name evidence="1" type="ORF">FOZ74_14280</name>
</gene>
<name>A0A5B8RWU3_9BURK</name>
<sequence>MSQTVEALQAQALNLPAIERARLIEKLIASLDTDPDVETAWAAEVERRHAELVSGATLPLPGTKTLARLKAEFQ</sequence>
<dbReference type="AlphaFoldDB" id="A0A5B8RWU3"/>
<dbReference type="OrthoDB" id="5570854at2"/>
<dbReference type="KEGG" id="cof:FOZ74_14280"/>
<accession>A0A5B8RWU3</accession>
<reference evidence="1 2" key="1">
    <citation type="submission" date="2019-07" db="EMBL/GenBank/DDBJ databases">
        <title>Complete genome sequence of Comamonas sp. NLF 7-7 isolated from livestock.</title>
        <authorList>
            <person name="Kim D.H."/>
            <person name="Kim J.G."/>
        </authorList>
    </citation>
    <scope>NUCLEOTIDE SEQUENCE [LARGE SCALE GENOMIC DNA]</scope>
    <source>
        <strain evidence="1 2">NLF 7-7</strain>
    </source>
</reference>
<dbReference type="Pfam" id="PF09720">
    <property type="entry name" value="Unstab_antitox"/>
    <property type="match status" value="1"/>
</dbReference>
<protein>
    <submittedName>
        <fullName evidence="1">Addiction module protein</fullName>
    </submittedName>
</protein>
<dbReference type="InterPro" id="IPR013406">
    <property type="entry name" value="CHP02574_addiction_mod"/>
</dbReference>
<dbReference type="EMBL" id="CP042344">
    <property type="protein sequence ID" value="QEA14099.1"/>
    <property type="molecule type" value="Genomic_DNA"/>
</dbReference>
<dbReference type="Proteomes" id="UP000321199">
    <property type="component" value="Chromosome"/>
</dbReference>
<keyword evidence="2" id="KW-1185">Reference proteome</keyword>